<sequence>MSARLTTPRRRRLLSLTATAAFGALVLAGCTSNEAPKAEEPAASSAPGATSDNGSGNDVAGDKVVIGFSAPAADHGWMGAITSAAKAEAANYPDVELRVAEGTNDVSLQIAQIETFINDKVDAIVLLPFDGAALTEVATQAMNAGIVVINVDREFSSPFAARTTVLGDNYGMGVSAGTYVCGELGGNADAVVAEIAGIDSLPLTQDRSQGFADALADCGLKVSNRVAADFTVQGGESATANLLQAAPKIDAIWNHDDDQGVGVLAAIESAGRDEFFMVGGAGSADVMESIKAGDSVLQATVVYPSTQAADGIKLARLIVQGKSMNDLSSLGVPRQVQLFAPVVTKDNVDLYLPSAFQS</sequence>
<dbReference type="GO" id="GO:0030246">
    <property type="term" value="F:carbohydrate binding"/>
    <property type="evidence" value="ECO:0007669"/>
    <property type="project" value="UniProtKB-ARBA"/>
</dbReference>
<dbReference type="SUPFAM" id="SSF53822">
    <property type="entry name" value="Periplasmic binding protein-like I"/>
    <property type="match status" value="1"/>
</dbReference>
<evidence type="ECO:0000256" key="5">
    <source>
        <dbReference type="SAM" id="SignalP"/>
    </source>
</evidence>
<reference evidence="7 8" key="1">
    <citation type="submission" date="2016-09" db="EMBL/GenBank/DDBJ databases">
        <authorList>
            <person name="Capua I."/>
            <person name="De Benedictis P."/>
            <person name="Joannis T."/>
            <person name="Lombin L.H."/>
            <person name="Cattoli G."/>
        </authorList>
    </citation>
    <scope>NUCLEOTIDE SEQUENCE [LARGE SCALE GENOMIC DNA]</scope>
    <source>
        <strain evidence="7 8">ISLP-3</strain>
    </source>
</reference>
<evidence type="ECO:0000256" key="3">
    <source>
        <dbReference type="ARBA" id="ARBA00022729"/>
    </source>
</evidence>
<dbReference type="Gene3D" id="3.40.50.2300">
    <property type="match status" value="2"/>
</dbReference>
<name>A0A1G6VDG0_9MICO</name>
<comment type="similarity">
    <text evidence="2">Belongs to the bacterial solute-binding protein 2 family.</text>
</comment>
<gene>
    <name evidence="7" type="ORF">SAMN05216410_3408</name>
</gene>
<evidence type="ECO:0000256" key="1">
    <source>
        <dbReference type="ARBA" id="ARBA00004196"/>
    </source>
</evidence>
<feature type="domain" description="Periplasmic binding protein" evidence="6">
    <location>
        <begin position="66"/>
        <end position="322"/>
    </location>
</feature>
<dbReference type="OrthoDB" id="9800520at2"/>
<accession>A0A1G6VDG0</accession>
<dbReference type="PANTHER" id="PTHR46847">
    <property type="entry name" value="D-ALLOSE-BINDING PERIPLASMIC PROTEIN-RELATED"/>
    <property type="match status" value="1"/>
</dbReference>
<dbReference type="GO" id="GO:0030313">
    <property type="term" value="C:cell envelope"/>
    <property type="evidence" value="ECO:0007669"/>
    <property type="project" value="UniProtKB-SubCell"/>
</dbReference>
<dbReference type="PROSITE" id="PS51257">
    <property type="entry name" value="PROKAR_LIPOPROTEIN"/>
    <property type="match status" value="1"/>
</dbReference>
<comment type="subcellular location">
    <subcellularLocation>
        <location evidence="1">Cell envelope</location>
    </subcellularLocation>
</comment>
<dbReference type="RefSeq" id="WP_093185590.1">
    <property type="nucleotide sequence ID" value="NZ_FMYH01000008.1"/>
</dbReference>
<dbReference type="EMBL" id="FMYH01000008">
    <property type="protein sequence ID" value="SDD51618.1"/>
    <property type="molecule type" value="Genomic_DNA"/>
</dbReference>
<dbReference type="Pfam" id="PF13407">
    <property type="entry name" value="Peripla_BP_4"/>
    <property type="match status" value="1"/>
</dbReference>
<keyword evidence="3 5" id="KW-0732">Signal</keyword>
<evidence type="ECO:0000313" key="7">
    <source>
        <dbReference type="EMBL" id="SDD51618.1"/>
    </source>
</evidence>
<dbReference type="STRING" id="1814289.SAMN05216410_3408"/>
<feature type="region of interest" description="Disordered" evidence="4">
    <location>
        <begin position="37"/>
        <end position="56"/>
    </location>
</feature>
<dbReference type="InterPro" id="IPR025997">
    <property type="entry name" value="SBP_2_dom"/>
</dbReference>
<dbReference type="AlphaFoldDB" id="A0A1G6VDG0"/>
<evidence type="ECO:0000259" key="6">
    <source>
        <dbReference type="Pfam" id="PF13407"/>
    </source>
</evidence>
<dbReference type="PANTHER" id="PTHR46847:SF1">
    <property type="entry name" value="D-ALLOSE-BINDING PERIPLASMIC PROTEIN-RELATED"/>
    <property type="match status" value="1"/>
</dbReference>
<evidence type="ECO:0000313" key="8">
    <source>
        <dbReference type="Proteomes" id="UP000199039"/>
    </source>
</evidence>
<evidence type="ECO:0000256" key="4">
    <source>
        <dbReference type="SAM" id="MobiDB-lite"/>
    </source>
</evidence>
<dbReference type="InterPro" id="IPR028082">
    <property type="entry name" value="Peripla_BP_I"/>
</dbReference>
<feature type="chain" id="PRO_5038684175" evidence="5">
    <location>
        <begin position="21"/>
        <end position="358"/>
    </location>
</feature>
<protein>
    <submittedName>
        <fullName evidence="7">Monosaccharide ABC transporter substrate-binding protein, CUT2 family</fullName>
    </submittedName>
</protein>
<proteinExistence type="inferred from homology"/>
<dbReference type="Proteomes" id="UP000199039">
    <property type="component" value="Unassembled WGS sequence"/>
</dbReference>
<feature type="signal peptide" evidence="5">
    <location>
        <begin position="1"/>
        <end position="20"/>
    </location>
</feature>
<evidence type="ECO:0000256" key="2">
    <source>
        <dbReference type="ARBA" id="ARBA00007639"/>
    </source>
</evidence>
<organism evidence="7 8">
    <name type="scientific">Sanguibacter gelidistatuariae</name>
    <dbReference type="NCBI Taxonomy" id="1814289"/>
    <lineage>
        <taxon>Bacteria</taxon>
        <taxon>Bacillati</taxon>
        <taxon>Actinomycetota</taxon>
        <taxon>Actinomycetes</taxon>
        <taxon>Micrococcales</taxon>
        <taxon>Sanguibacteraceae</taxon>
        <taxon>Sanguibacter</taxon>
    </lineage>
</organism>
<keyword evidence="8" id="KW-1185">Reference proteome</keyword>